<dbReference type="GO" id="GO:0003700">
    <property type="term" value="F:DNA-binding transcription factor activity"/>
    <property type="evidence" value="ECO:0007669"/>
    <property type="project" value="InterPro"/>
</dbReference>
<evidence type="ECO:0000259" key="2">
    <source>
        <dbReference type="PROSITE" id="PS50995"/>
    </source>
</evidence>
<accession>A0A941J3Q1</accession>
<dbReference type="InterPro" id="IPR039422">
    <property type="entry name" value="MarR/SlyA-like"/>
</dbReference>
<protein>
    <submittedName>
        <fullName evidence="3">MarR family transcriptional regulator</fullName>
    </submittedName>
</protein>
<dbReference type="GO" id="GO:0006950">
    <property type="term" value="P:response to stress"/>
    <property type="evidence" value="ECO:0007669"/>
    <property type="project" value="TreeGrafter"/>
</dbReference>
<dbReference type="InterPro" id="IPR036388">
    <property type="entry name" value="WH-like_DNA-bd_sf"/>
</dbReference>
<dbReference type="SMART" id="SM00347">
    <property type="entry name" value="HTH_MARR"/>
    <property type="match status" value="1"/>
</dbReference>
<dbReference type="Proteomes" id="UP000680045">
    <property type="component" value="Unassembled WGS sequence"/>
</dbReference>
<feature type="domain" description="HTH marR-type" evidence="2">
    <location>
        <begin position="5"/>
        <end position="141"/>
    </location>
</feature>
<reference evidence="3" key="1">
    <citation type="submission" date="2021-04" db="EMBL/GenBank/DDBJ databases">
        <title>Whole genome sequencing of Enterococci isolates from hospitalized patients.</title>
        <authorList>
            <person name="Ogoti B.M."/>
            <person name="Onyambu F.G."/>
        </authorList>
    </citation>
    <scope>NUCLEOTIDE SEQUENCE</scope>
    <source>
        <strain evidence="3">242</strain>
    </source>
</reference>
<proteinExistence type="predicted"/>
<dbReference type="Pfam" id="PF01047">
    <property type="entry name" value="MarR"/>
    <property type="match status" value="1"/>
</dbReference>
<dbReference type="InterPro" id="IPR036390">
    <property type="entry name" value="WH_DNA-bd_sf"/>
</dbReference>
<dbReference type="PANTHER" id="PTHR33164">
    <property type="entry name" value="TRANSCRIPTIONAL REGULATOR, MARR FAMILY"/>
    <property type="match status" value="1"/>
</dbReference>
<evidence type="ECO:0000313" key="3">
    <source>
        <dbReference type="EMBL" id="MBR8646188.1"/>
    </source>
</evidence>
<sequence>MSNMHSSELYNLHLEIRELSSLSQKLVEPLLVKYDLTTVQYRALQLIVLNESIAVKDVSNHLKIKPAAGTALIDRLERKKLIERVHSEDDRRVVFIQSTESGRNTYHSINKCFTKTFRDFYSVLNEEETERLKQIVGKLTEHLSACIDNKI</sequence>
<gene>
    <name evidence="3" type="ORF">KEH51_27215</name>
</gene>
<dbReference type="PANTHER" id="PTHR33164:SF43">
    <property type="entry name" value="HTH-TYPE TRANSCRIPTIONAL REPRESSOR YETL"/>
    <property type="match status" value="1"/>
</dbReference>
<evidence type="ECO:0000256" key="1">
    <source>
        <dbReference type="ARBA" id="ARBA00023125"/>
    </source>
</evidence>
<name>A0A941J3Q1_9BACI</name>
<dbReference type="SUPFAM" id="SSF46785">
    <property type="entry name" value="Winged helix' DNA-binding domain"/>
    <property type="match status" value="1"/>
</dbReference>
<comment type="caution">
    <text evidence="3">The sequence shown here is derived from an EMBL/GenBank/DDBJ whole genome shotgun (WGS) entry which is preliminary data.</text>
</comment>
<evidence type="ECO:0000313" key="4">
    <source>
        <dbReference type="Proteomes" id="UP000680045"/>
    </source>
</evidence>
<dbReference type="PRINTS" id="PR00598">
    <property type="entry name" value="HTHMARR"/>
</dbReference>
<dbReference type="Gene3D" id="1.10.10.10">
    <property type="entry name" value="Winged helix-like DNA-binding domain superfamily/Winged helix DNA-binding domain"/>
    <property type="match status" value="1"/>
</dbReference>
<keyword evidence="1" id="KW-0238">DNA-binding</keyword>
<dbReference type="EMBL" id="JAGTPW010000076">
    <property type="protein sequence ID" value="MBR8646188.1"/>
    <property type="molecule type" value="Genomic_DNA"/>
</dbReference>
<dbReference type="InterPro" id="IPR000835">
    <property type="entry name" value="HTH_MarR-typ"/>
</dbReference>
<dbReference type="GO" id="GO:0003677">
    <property type="term" value="F:DNA binding"/>
    <property type="evidence" value="ECO:0007669"/>
    <property type="project" value="UniProtKB-KW"/>
</dbReference>
<organism evidence="3 4">
    <name type="scientific">Peribacillus frigoritolerans</name>
    <dbReference type="NCBI Taxonomy" id="450367"/>
    <lineage>
        <taxon>Bacteria</taxon>
        <taxon>Bacillati</taxon>
        <taxon>Bacillota</taxon>
        <taxon>Bacilli</taxon>
        <taxon>Bacillales</taxon>
        <taxon>Bacillaceae</taxon>
        <taxon>Peribacillus</taxon>
    </lineage>
</organism>
<dbReference type="PROSITE" id="PS50995">
    <property type="entry name" value="HTH_MARR_2"/>
    <property type="match status" value="1"/>
</dbReference>
<dbReference type="AlphaFoldDB" id="A0A941J3Q1"/>